<dbReference type="KEGG" id="vg:40098863"/>
<sequence length="116" mass="13038">MSVARQPIPKKARNRNAVPWRVTIGKELSADEARVVGHAVVAGTEHHALLQAYVGFGTTIFEGDYWGTKGRENDLSQPAKRWDKVQEQFPELVVDAIIEYRVPEALQDERVVTVEV</sequence>
<feature type="domain" description="DUF7252" evidence="1">
    <location>
        <begin position="1"/>
        <end position="115"/>
    </location>
</feature>
<name>A0A2H5BFT9_9CAUD</name>
<dbReference type="EMBL" id="MG670586">
    <property type="protein sequence ID" value="AUG84862.1"/>
    <property type="molecule type" value="Genomic_DNA"/>
</dbReference>
<dbReference type="Proteomes" id="UP000241261">
    <property type="component" value="Segment"/>
</dbReference>
<organism evidence="2 3">
    <name type="scientific">Microbacterium phage Dismas</name>
    <dbReference type="NCBI Taxonomy" id="2065199"/>
    <lineage>
        <taxon>Viruses</taxon>
        <taxon>Duplodnaviria</taxon>
        <taxon>Heunggongvirae</taxon>
        <taxon>Uroviricota</taxon>
        <taxon>Caudoviricetes</taxon>
        <taxon>Dismasvirus</taxon>
        <taxon>Dismasvirus dismas</taxon>
    </lineage>
</organism>
<evidence type="ECO:0000313" key="2">
    <source>
        <dbReference type="EMBL" id="AUG84862.1"/>
    </source>
</evidence>
<accession>A0A2H5BFT9</accession>
<dbReference type="RefSeq" id="YP_009622126.1">
    <property type="nucleotide sequence ID" value="NC_042099.1"/>
</dbReference>
<protein>
    <recommendedName>
        <fullName evidence="1">DUF7252 domain-containing protein</fullName>
    </recommendedName>
</protein>
<dbReference type="InterPro" id="IPR055676">
    <property type="entry name" value="DUF7252"/>
</dbReference>
<dbReference type="Pfam" id="PF23910">
    <property type="entry name" value="DUF7252"/>
    <property type="match status" value="1"/>
</dbReference>
<keyword evidence="3" id="KW-1185">Reference proteome</keyword>
<dbReference type="GeneID" id="40098863"/>
<evidence type="ECO:0000259" key="1">
    <source>
        <dbReference type="Pfam" id="PF23910"/>
    </source>
</evidence>
<evidence type="ECO:0000313" key="3">
    <source>
        <dbReference type="Proteomes" id="UP000241261"/>
    </source>
</evidence>
<proteinExistence type="predicted"/>
<gene>
    <name evidence="2" type="primary">65</name>
    <name evidence="2" type="ORF">PBI_DISMAS_65</name>
</gene>
<reference evidence="2 3" key="1">
    <citation type="submission" date="2017-12" db="EMBL/GenBank/DDBJ databases">
        <authorList>
            <person name="Tomczak R."/>
            <person name="Garlena R.A."/>
            <person name="Russell D.A."/>
            <person name="Pope W.H."/>
            <person name="Jacobs-Sera D."/>
            <person name="Hatfull G.F."/>
        </authorList>
    </citation>
    <scope>NUCLEOTIDE SEQUENCE [LARGE SCALE GENOMIC DNA]</scope>
</reference>